<dbReference type="GO" id="GO:0005524">
    <property type="term" value="F:ATP binding"/>
    <property type="evidence" value="ECO:0007669"/>
    <property type="project" value="UniProtKB-KW"/>
</dbReference>
<feature type="domain" description="Helicase ATP-binding" evidence="10">
    <location>
        <begin position="166"/>
        <end position="340"/>
    </location>
</feature>
<dbReference type="GO" id="GO:0006397">
    <property type="term" value="P:mRNA processing"/>
    <property type="evidence" value="ECO:0007669"/>
    <property type="project" value="UniProtKB-KW"/>
</dbReference>
<sequence>MSLRPSSRTERFERKPAKLASMRMKLGEGEKTISLRSERINEQREKGFSIVIVIVIWRMELRKLLSRFMASSVAVNLRPLFTLLHTSLFIDGFISKVLGVSSVSKSSCSEMGTERKLKFSVKIVKANGGIGTINNRWNGRAYSQRYYEILEKRKQLPVWQQKEEILQAFKANQTLILVGESGSGKTTQFPQFVFEAIDMESPDKYKKMMVACIQPRRLAAMSVSRRVAEQMDVTIGEEIGYRIRFKDCSSSKTVLKFVLTYLTDDILLREGMTDPLLEHYKVIILDEAHERTLATDVLFGILKEVLRNRPDLKVVVMMSANLEAKKFQGYFSAPLMEVRGSLH</sequence>
<keyword evidence="12" id="KW-1185">Reference proteome</keyword>
<dbReference type="EC" id="3.6.4.13" evidence="2"/>
<dbReference type="PANTHER" id="PTHR18934">
    <property type="entry name" value="ATP-DEPENDENT RNA HELICASE"/>
    <property type="match status" value="1"/>
</dbReference>
<name>A0A834YZR8_TETSI</name>
<dbReference type="AlphaFoldDB" id="A0A834YZR8"/>
<dbReference type="PROSITE" id="PS51192">
    <property type="entry name" value="HELICASE_ATP_BIND_1"/>
    <property type="match status" value="1"/>
</dbReference>
<keyword evidence="6" id="KW-0347">Helicase</keyword>
<dbReference type="EMBL" id="JABCRI010000014">
    <property type="protein sequence ID" value="KAF8394701.1"/>
    <property type="molecule type" value="Genomic_DNA"/>
</dbReference>
<proteinExistence type="inferred from homology"/>
<keyword evidence="8" id="KW-0508">mRNA splicing</keyword>
<comment type="catalytic activity">
    <reaction evidence="9">
        <text>ATP + H2O = ADP + phosphate + H(+)</text>
        <dbReference type="Rhea" id="RHEA:13065"/>
        <dbReference type="ChEBI" id="CHEBI:15377"/>
        <dbReference type="ChEBI" id="CHEBI:15378"/>
        <dbReference type="ChEBI" id="CHEBI:30616"/>
        <dbReference type="ChEBI" id="CHEBI:43474"/>
        <dbReference type="ChEBI" id="CHEBI:456216"/>
        <dbReference type="EC" id="3.6.4.13"/>
    </reaction>
</comment>
<evidence type="ECO:0000256" key="2">
    <source>
        <dbReference type="ARBA" id="ARBA00012552"/>
    </source>
</evidence>
<evidence type="ECO:0000256" key="4">
    <source>
        <dbReference type="ARBA" id="ARBA00022741"/>
    </source>
</evidence>
<evidence type="ECO:0000313" key="12">
    <source>
        <dbReference type="Proteomes" id="UP000655225"/>
    </source>
</evidence>
<evidence type="ECO:0000256" key="8">
    <source>
        <dbReference type="ARBA" id="ARBA00023187"/>
    </source>
</evidence>
<dbReference type="FunFam" id="3.40.50.300:FF:000578">
    <property type="entry name" value="probable ATP-dependent RNA helicase DHX35"/>
    <property type="match status" value="1"/>
</dbReference>
<evidence type="ECO:0000259" key="10">
    <source>
        <dbReference type="PROSITE" id="PS51192"/>
    </source>
</evidence>
<evidence type="ECO:0000256" key="1">
    <source>
        <dbReference type="ARBA" id="ARBA00008792"/>
    </source>
</evidence>
<keyword evidence="5" id="KW-0378">Hydrolase</keyword>
<evidence type="ECO:0000256" key="6">
    <source>
        <dbReference type="ARBA" id="ARBA00022806"/>
    </source>
</evidence>
<keyword evidence="3" id="KW-0507">mRNA processing</keyword>
<dbReference type="PANTHER" id="PTHR18934:SF109">
    <property type="entry name" value="ATP-DEPENDENT RNA HELICASE DHX15 HOMOLOG"/>
    <property type="match status" value="1"/>
</dbReference>
<dbReference type="Proteomes" id="UP000655225">
    <property type="component" value="Unassembled WGS sequence"/>
</dbReference>
<gene>
    <name evidence="11" type="ORF">HHK36_020918</name>
</gene>
<comment type="caution">
    <text evidence="11">The sequence shown here is derived from an EMBL/GenBank/DDBJ whole genome shotgun (WGS) entry which is preliminary data.</text>
</comment>
<evidence type="ECO:0000256" key="7">
    <source>
        <dbReference type="ARBA" id="ARBA00022840"/>
    </source>
</evidence>
<keyword evidence="7" id="KW-0067">ATP-binding</keyword>
<dbReference type="OrthoDB" id="10253254at2759"/>
<dbReference type="Pfam" id="PF00270">
    <property type="entry name" value="DEAD"/>
    <property type="match status" value="1"/>
</dbReference>
<dbReference type="InterPro" id="IPR027417">
    <property type="entry name" value="P-loop_NTPase"/>
</dbReference>
<evidence type="ECO:0000256" key="5">
    <source>
        <dbReference type="ARBA" id="ARBA00022801"/>
    </source>
</evidence>
<reference evidence="11 12" key="1">
    <citation type="submission" date="2020-04" db="EMBL/GenBank/DDBJ databases">
        <title>Plant Genome Project.</title>
        <authorList>
            <person name="Zhang R.-G."/>
        </authorList>
    </citation>
    <scope>NUCLEOTIDE SEQUENCE [LARGE SCALE GENOMIC DNA]</scope>
    <source>
        <strain evidence="11">YNK0</strain>
        <tissue evidence="11">Leaf</tissue>
    </source>
</reference>
<dbReference type="SUPFAM" id="SSF52540">
    <property type="entry name" value="P-loop containing nucleoside triphosphate hydrolases"/>
    <property type="match status" value="1"/>
</dbReference>
<protein>
    <recommendedName>
        <fullName evidence="2">RNA helicase</fullName>
        <ecNumber evidence="2">3.6.4.13</ecNumber>
    </recommendedName>
</protein>
<dbReference type="SMART" id="SM00487">
    <property type="entry name" value="DEXDc"/>
    <property type="match status" value="1"/>
</dbReference>
<accession>A0A834YZR8</accession>
<dbReference type="GO" id="GO:0003723">
    <property type="term" value="F:RNA binding"/>
    <property type="evidence" value="ECO:0007669"/>
    <property type="project" value="TreeGrafter"/>
</dbReference>
<evidence type="ECO:0000256" key="3">
    <source>
        <dbReference type="ARBA" id="ARBA00022664"/>
    </source>
</evidence>
<evidence type="ECO:0000256" key="9">
    <source>
        <dbReference type="ARBA" id="ARBA00047984"/>
    </source>
</evidence>
<dbReference type="GO" id="GO:0016787">
    <property type="term" value="F:hydrolase activity"/>
    <property type="evidence" value="ECO:0007669"/>
    <property type="project" value="UniProtKB-KW"/>
</dbReference>
<keyword evidence="4" id="KW-0547">Nucleotide-binding</keyword>
<dbReference type="InterPro" id="IPR014001">
    <property type="entry name" value="Helicase_ATP-bd"/>
</dbReference>
<comment type="similarity">
    <text evidence="1">Belongs to the DEAD box helicase family. DEAH subfamily.</text>
</comment>
<evidence type="ECO:0000313" key="11">
    <source>
        <dbReference type="EMBL" id="KAF8394701.1"/>
    </source>
</evidence>
<dbReference type="GO" id="GO:0008380">
    <property type="term" value="P:RNA splicing"/>
    <property type="evidence" value="ECO:0007669"/>
    <property type="project" value="UniProtKB-KW"/>
</dbReference>
<organism evidence="11 12">
    <name type="scientific">Tetracentron sinense</name>
    <name type="common">Spur-leaf</name>
    <dbReference type="NCBI Taxonomy" id="13715"/>
    <lineage>
        <taxon>Eukaryota</taxon>
        <taxon>Viridiplantae</taxon>
        <taxon>Streptophyta</taxon>
        <taxon>Embryophyta</taxon>
        <taxon>Tracheophyta</taxon>
        <taxon>Spermatophyta</taxon>
        <taxon>Magnoliopsida</taxon>
        <taxon>Trochodendrales</taxon>
        <taxon>Trochodendraceae</taxon>
        <taxon>Tetracentron</taxon>
    </lineage>
</organism>
<dbReference type="Gene3D" id="3.40.50.300">
    <property type="entry name" value="P-loop containing nucleotide triphosphate hydrolases"/>
    <property type="match status" value="1"/>
</dbReference>
<dbReference type="GO" id="GO:0003724">
    <property type="term" value="F:RNA helicase activity"/>
    <property type="evidence" value="ECO:0007669"/>
    <property type="project" value="UniProtKB-EC"/>
</dbReference>
<dbReference type="InterPro" id="IPR011545">
    <property type="entry name" value="DEAD/DEAH_box_helicase_dom"/>
</dbReference>